<accession>E3MJ00</accession>
<evidence type="ECO:0000313" key="3">
    <source>
        <dbReference type="Proteomes" id="UP000008281"/>
    </source>
</evidence>
<evidence type="ECO:0000313" key="2">
    <source>
        <dbReference type="EMBL" id="EFP03486.1"/>
    </source>
</evidence>
<dbReference type="InParanoid" id="E3MJ00"/>
<dbReference type="HOGENOM" id="CLU_049370_0_0_1"/>
<dbReference type="Pfam" id="PF07735">
    <property type="entry name" value="FBA_2"/>
    <property type="match status" value="1"/>
</dbReference>
<dbReference type="PROSITE" id="PS50181">
    <property type="entry name" value="FBOX"/>
    <property type="match status" value="1"/>
</dbReference>
<gene>
    <name evidence="2" type="ORF">CRE_09583</name>
</gene>
<dbReference type="AlphaFoldDB" id="E3MJ00"/>
<dbReference type="PANTHER" id="PTHR21503:SF8">
    <property type="entry name" value="F-BOX ASSOCIATED DOMAIN-CONTAINING PROTEIN-RELATED"/>
    <property type="match status" value="1"/>
</dbReference>
<dbReference type="InterPro" id="IPR012885">
    <property type="entry name" value="F-box_Sdz-33"/>
</dbReference>
<dbReference type="EMBL" id="DS268449">
    <property type="protein sequence ID" value="EFP03486.1"/>
    <property type="molecule type" value="Genomic_DNA"/>
</dbReference>
<dbReference type="Proteomes" id="UP000008281">
    <property type="component" value="Unassembled WGS sequence"/>
</dbReference>
<keyword evidence="3" id="KW-1185">Reference proteome</keyword>
<feature type="domain" description="F-box" evidence="1">
    <location>
        <begin position="1"/>
        <end position="50"/>
    </location>
</feature>
<evidence type="ECO:0000259" key="1">
    <source>
        <dbReference type="PROSITE" id="PS50181"/>
    </source>
</evidence>
<proteinExistence type="predicted"/>
<dbReference type="InterPro" id="IPR001810">
    <property type="entry name" value="F-box_dom"/>
</dbReference>
<protein>
    <recommendedName>
        <fullName evidence="1">F-box domain-containing protein</fullName>
    </recommendedName>
</protein>
<reference evidence="2" key="1">
    <citation type="submission" date="2007-07" db="EMBL/GenBank/DDBJ databases">
        <title>PCAP assembly of the Caenorhabditis remanei genome.</title>
        <authorList>
            <consortium name="The Caenorhabditis remanei Sequencing Consortium"/>
            <person name="Wilson R.K."/>
        </authorList>
    </citation>
    <scope>NUCLEOTIDE SEQUENCE [LARGE SCALE GENOMIC DNA]</scope>
    <source>
        <strain evidence="2">PB4641</strain>
    </source>
</reference>
<dbReference type="FunCoup" id="E3MJ00">
    <property type="interactions" value="532"/>
</dbReference>
<sequence length="350" mass="40972">MKLLSFPLLIFREIVRSMGIMEILELSQVSRRMLNFMNIARISVETFNVVNGNADKITIFNSSGTERKFLIEFLKTSQPVVGQMKVNNIRIDVCEKNATRQIIQCDSNQFESSIVPMLMHLDKIFYRMRIALGINLRTLKEMRGILCHPIFRKCGYLQFRGINEVLSNEDCEYVLDKTQPNRGITILSNLSPDFDFKKILHFSRLRVPNLGKMPLEDLKALGCEIANLGNHQFKEVDLNGFLHHWINGNNRKLRRLKLDGFEDAPNWDVLLKDILHTEWNPKERGRYYKYVPLLKYSIHISFSRSKYMHTEETIDCENGKDFKNKEGQLATVAHHSEYLDILIWNDRFPE</sequence>
<name>E3MJ00_CAERE</name>
<organism evidence="3">
    <name type="scientific">Caenorhabditis remanei</name>
    <name type="common">Caenorhabditis vulgaris</name>
    <dbReference type="NCBI Taxonomy" id="31234"/>
    <lineage>
        <taxon>Eukaryota</taxon>
        <taxon>Metazoa</taxon>
        <taxon>Ecdysozoa</taxon>
        <taxon>Nematoda</taxon>
        <taxon>Chromadorea</taxon>
        <taxon>Rhabditida</taxon>
        <taxon>Rhabditina</taxon>
        <taxon>Rhabditomorpha</taxon>
        <taxon>Rhabditoidea</taxon>
        <taxon>Rhabditidae</taxon>
        <taxon>Peloderinae</taxon>
        <taxon>Caenorhabditis</taxon>
    </lineage>
</organism>
<dbReference type="PANTHER" id="PTHR21503">
    <property type="entry name" value="F-BOX-CONTAINING HYPOTHETICAL PROTEIN C.ELEGANS"/>
    <property type="match status" value="1"/>
</dbReference>
<dbReference type="eggNOG" id="ENOG502TJWF">
    <property type="taxonomic scope" value="Eukaryota"/>
</dbReference>